<dbReference type="GO" id="GO:0016746">
    <property type="term" value="F:acyltransferase activity"/>
    <property type="evidence" value="ECO:0007669"/>
    <property type="project" value="UniProtKB-KW"/>
</dbReference>
<reference evidence="7 8" key="1">
    <citation type="journal article" date="2023" name="Life. Sci Alliance">
        <title>Evolutionary insights into 3D genome organization and epigenetic landscape of Vigna mungo.</title>
        <authorList>
            <person name="Junaid A."/>
            <person name="Singh B."/>
            <person name="Bhatia S."/>
        </authorList>
    </citation>
    <scope>NUCLEOTIDE SEQUENCE [LARGE SCALE GENOMIC DNA]</scope>
    <source>
        <strain evidence="7">Urdbean</strain>
    </source>
</reference>
<dbReference type="InterPro" id="IPR009288">
    <property type="entry name" value="AIG2-like_dom"/>
</dbReference>
<sequence length="171" mass="19045">MERESQKANLKTHLIFAYGTLKRGFPNHYLMEELVNEDDAVLVGVYLTEDHYPLVCGPHGIPYLINLPGLGHRVKGEVYAVSEGAVAKLDEFEGVSAGCYERLPLTVVAAVEEGGGRVEAEAYWGHRRFGEVLWKTKGEVGLKEYGEKEAKEYVRKVNRLGGRNSILDLVP</sequence>
<dbReference type="EMBL" id="CP144696">
    <property type="protein sequence ID" value="WVZ11675.1"/>
    <property type="molecule type" value="Genomic_DNA"/>
</dbReference>
<dbReference type="InterPro" id="IPR036568">
    <property type="entry name" value="GGCT-like_sf"/>
</dbReference>
<dbReference type="PANTHER" id="PTHR12510">
    <property type="entry name" value="TROPONIN C-AKIN-1 PROTEIN"/>
    <property type="match status" value="1"/>
</dbReference>
<dbReference type="Proteomes" id="UP001374535">
    <property type="component" value="Chromosome 5"/>
</dbReference>
<keyword evidence="3" id="KW-0012">Acyltransferase</keyword>
<feature type="domain" description="Gamma-glutamylcyclotransferase AIG2-like" evidence="6">
    <location>
        <begin position="15"/>
        <end position="126"/>
    </location>
</feature>
<evidence type="ECO:0000313" key="7">
    <source>
        <dbReference type="EMBL" id="WVZ11675.1"/>
    </source>
</evidence>
<dbReference type="GO" id="GO:0061929">
    <property type="term" value="F:gamma-glutamylaminecyclotransferase activity"/>
    <property type="evidence" value="ECO:0007669"/>
    <property type="project" value="InterPro"/>
</dbReference>
<organism evidence="7 8">
    <name type="scientific">Vigna mungo</name>
    <name type="common">Black gram</name>
    <name type="synonym">Phaseolus mungo</name>
    <dbReference type="NCBI Taxonomy" id="3915"/>
    <lineage>
        <taxon>Eukaryota</taxon>
        <taxon>Viridiplantae</taxon>
        <taxon>Streptophyta</taxon>
        <taxon>Embryophyta</taxon>
        <taxon>Tracheophyta</taxon>
        <taxon>Spermatophyta</taxon>
        <taxon>Magnoliopsida</taxon>
        <taxon>eudicotyledons</taxon>
        <taxon>Gunneridae</taxon>
        <taxon>Pentapetalae</taxon>
        <taxon>rosids</taxon>
        <taxon>fabids</taxon>
        <taxon>Fabales</taxon>
        <taxon>Fabaceae</taxon>
        <taxon>Papilionoideae</taxon>
        <taxon>50 kb inversion clade</taxon>
        <taxon>NPAAA clade</taxon>
        <taxon>indigoferoid/millettioid clade</taxon>
        <taxon>Phaseoleae</taxon>
        <taxon>Vigna</taxon>
    </lineage>
</organism>
<proteinExistence type="inferred from homology"/>
<evidence type="ECO:0000259" key="6">
    <source>
        <dbReference type="Pfam" id="PF06094"/>
    </source>
</evidence>
<dbReference type="Pfam" id="PF06094">
    <property type="entry name" value="GGACT"/>
    <property type="match status" value="1"/>
</dbReference>
<comment type="function">
    <text evidence="1">Putative gamma-glutamylcyclotransferase.</text>
</comment>
<evidence type="ECO:0000256" key="2">
    <source>
        <dbReference type="ARBA" id="ARBA00008861"/>
    </source>
</evidence>
<name>A0AAQ3NKR9_VIGMU</name>
<dbReference type="GO" id="GO:0005829">
    <property type="term" value="C:cytosol"/>
    <property type="evidence" value="ECO:0007669"/>
    <property type="project" value="TreeGrafter"/>
</dbReference>
<protein>
    <recommendedName>
        <fullName evidence="5">Gamma-glutamylcyclotransferase family protein</fullName>
    </recommendedName>
</protein>
<evidence type="ECO:0000256" key="3">
    <source>
        <dbReference type="ARBA" id="ARBA00023315"/>
    </source>
</evidence>
<dbReference type="InterPro" id="IPR013024">
    <property type="entry name" value="GGCT-like"/>
</dbReference>
<dbReference type="CDD" id="cd06661">
    <property type="entry name" value="GGCT_like"/>
    <property type="match status" value="1"/>
</dbReference>
<evidence type="ECO:0000313" key="8">
    <source>
        <dbReference type="Proteomes" id="UP001374535"/>
    </source>
</evidence>
<comment type="similarity">
    <text evidence="2 5">Belongs to the gamma-glutamylcyclotransferase family.</text>
</comment>
<dbReference type="PANTHER" id="PTHR12510:SF15">
    <property type="entry name" value="GAMMA-GLUTAMYLCYCLOTRANSFERASE FAMILY PROTEIN"/>
    <property type="match status" value="1"/>
</dbReference>
<dbReference type="Gene3D" id="3.10.490.10">
    <property type="entry name" value="Gamma-glutamyl cyclotransferase-like"/>
    <property type="match status" value="1"/>
</dbReference>
<gene>
    <name evidence="7" type="ORF">V8G54_016205</name>
</gene>
<evidence type="ECO:0000256" key="4">
    <source>
        <dbReference type="PIRSR" id="PIRSR639126-1"/>
    </source>
</evidence>
<dbReference type="AlphaFoldDB" id="A0AAQ3NKR9"/>
<accession>A0AAQ3NKR9</accession>
<keyword evidence="3" id="KW-0808">Transferase</keyword>
<evidence type="ECO:0000256" key="5">
    <source>
        <dbReference type="RuleBase" id="RU367036"/>
    </source>
</evidence>
<evidence type="ECO:0000256" key="1">
    <source>
        <dbReference type="ARBA" id="ARBA00002782"/>
    </source>
</evidence>
<feature type="active site" description="Proton acceptor" evidence="4">
    <location>
        <position position="93"/>
    </location>
</feature>
<dbReference type="InterPro" id="IPR039126">
    <property type="entry name" value="GGACT"/>
</dbReference>
<dbReference type="SUPFAM" id="SSF110857">
    <property type="entry name" value="Gamma-glutamyl cyclotransferase-like"/>
    <property type="match status" value="1"/>
</dbReference>
<keyword evidence="8" id="KW-1185">Reference proteome</keyword>